<organism evidence="1">
    <name type="scientific">marine sediment metagenome</name>
    <dbReference type="NCBI Taxonomy" id="412755"/>
    <lineage>
        <taxon>unclassified sequences</taxon>
        <taxon>metagenomes</taxon>
        <taxon>ecological metagenomes</taxon>
    </lineage>
</organism>
<evidence type="ECO:0000313" key="1">
    <source>
        <dbReference type="EMBL" id="KKK89069.1"/>
    </source>
</evidence>
<proteinExistence type="predicted"/>
<reference evidence="1" key="1">
    <citation type="journal article" date="2015" name="Nature">
        <title>Complex archaea that bridge the gap between prokaryotes and eukaryotes.</title>
        <authorList>
            <person name="Spang A."/>
            <person name="Saw J.H."/>
            <person name="Jorgensen S.L."/>
            <person name="Zaremba-Niedzwiedzka K."/>
            <person name="Martijn J."/>
            <person name="Lind A.E."/>
            <person name="van Eijk R."/>
            <person name="Schleper C."/>
            <person name="Guy L."/>
            <person name="Ettema T.J."/>
        </authorList>
    </citation>
    <scope>NUCLEOTIDE SEQUENCE</scope>
</reference>
<dbReference type="AlphaFoldDB" id="A0A0F9BEJ4"/>
<gene>
    <name evidence="1" type="ORF">LCGC14_2736810</name>
</gene>
<name>A0A0F9BEJ4_9ZZZZ</name>
<accession>A0A0F9BEJ4</accession>
<sequence>MNLMPTPLQQRLLVYPWYLGAQMEPSLHQILANDVAIFLVFRGLILEYIPCCEYLRLYVA</sequence>
<dbReference type="EMBL" id="LAZR01049682">
    <property type="protein sequence ID" value="KKK89069.1"/>
    <property type="molecule type" value="Genomic_DNA"/>
</dbReference>
<protein>
    <submittedName>
        <fullName evidence="1">Uncharacterized protein</fullName>
    </submittedName>
</protein>
<comment type="caution">
    <text evidence="1">The sequence shown here is derived from an EMBL/GenBank/DDBJ whole genome shotgun (WGS) entry which is preliminary data.</text>
</comment>